<proteinExistence type="predicted"/>
<dbReference type="Proteomes" id="UP000827787">
    <property type="component" value="Segment"/>
</dbReference>
<accession>A0AAE8C0A6</accession>
<gene>
    <name evidence="1" type="ORF">pEaSNUABM3_00259</name>
</gene>
<organism evidence="1 2">
    <name type="scientific">Erwinia phage pEa_SNUABM_3</name>
    <dbReference type="NCBI Taxonomy" id="2869552"/>
    <lineage>
        <taxon>Viruses</taxon>
        <taxon>Duplodnaviria</taxon>
        <taxon>Heunggongvirae</taxon>
        <taxon>Uroviricota</taxon>
        <taxon>Caudoviricetes</taxon>
        <taxon>Alexandravirus</taxon>
        <taxon>Alexandravirus SNUABM3</taxon>
    </lineage>
</organism>
<sequence>MSNDTHIFCRLYGVQHRLRIIAYNFLKPQHMITVDPSDVLKMMPRIMVGAAYDTYTPYKVIKAGRADFKIRLIERTDANVWRYVFEDYRGKLFETYLNRRTYDTAGDDNSVKSKRQSATIH</sequence>
<protein>
    <submittedName>
        <fullName evidence="1">Uncharacterized protein</fullName>
    </submittedName>
</protein>
<dbReference type="EMBL" id="MZ443770">
    <property type="protein sequence ID" value="QZE56456.1"/>
    <property type="molecule type" value="Genomic_DNA"/>
</dbReference>
<keyword evidence="2" id="KW-1185">Reference proteome</keyword>
<evidence type="ECO:0000313" key="2">
    <source>
        <dbReference type="Proteomes" id="UP000827787"/>
    </source>
</evidence>
<name>A0AAE8C0A6_9CAUD</name>
<reference evidence="1 2" key="1">
    <citation type="submission" date="2021-06" db="EMBL/GenBank/DDBJ databases">
        <title>Complete genome sequence of Erwinia phage pEa_SNUABM_03.</title>
        <authorList>
            <person name="Kim S.G."/>
            <person name="Park S.C."/>
        </authorList>
    </citation>
    <scope>NUCLEOTIDE SEQUENCE [LARGE SCALE GENOMIC DNA]</scope>
</reference>
<evidence type="ECO:0000313" key="1">
    <source>
        <dbReference type="EMBL" id="QZE56456.1"/>
    </source>
</evidence>